<dbReference type="Proteomes" id="UP000177583">
    <property type="component" value="Unassembled WGS sequence"/>
</dbReference>
<sequence length="120" mass="13822">MDLDRSALQQIVFTAFVAAAVDGFIDDDEITAINGFAQNHWKMEWGPLQTFLRDVDDHVVEFYQTLGEEDLEERLFNQILPQLNLGSKSLLLELLTNLMQADQEIEQAEVRILERLKKSL</sequence>
<evidence type="ECO:0008006" key="3">
    <source>
        <dbReference type="Google" id="ProtNLM"/>
    </source>
</evidence>
<gene>
    <name evidence="1" type="ORF">A2557_07365</name>
</gene>
<dbReference type="SUPFAM" id="SSF158682">
    <property type="entry name" value="TerB-like"/>
    <property type="match status" value="1"/>
</dbReference>
<comment type="caution">
    <text evidence="1">The sequence shown here is derived from an EMBL/GenBank/DDBJ whole genome shotgun (WGS) entry which is preliminary data.</text>
</comment>
<protein>
    <recommendedName>
        <fullName evidence="3">Co-chaperone DjlA N-terminal domain-containing protein</fullName>
    </recommendedName>
</protein>
<evidence type="ECO:0000313" key="1">
    <source>
        <dbReference type="EMBL" id="OGH04797.1"/>
    </source>
</evidence>
<reference evidence="1 2" key="1">
    <citation type="journal article" date="2016" name="Nat. Commun.">
        <title>Thousands of microbial genomes shed light on interconnected biogeochemical processes in an aquifer system.</title>
        <authorList>
            <person name="Anantharaman K."/>
            <person name="Brown C.T."/>
            <person name="Hug L.A."/>
            <person name="Sharon I."/>
            <person name="Castelle C.J."/>
            <person name="Probst A.J."/>
            <person name="Thomas B.C."/>
            <person name="Singh A."/>
            <person name="Wilkins M.J."/>
            <person name="Karaoz U."/>
            <person name="Brodie E.L."/>
            <person name="Williams K.H."/>
            <person name="Hubbard S.S."/>
            <person name="Banfield J.F."/>
        </authorList>
    </citation>
    <scope>NUCLEOTIDE SEQUENCE [LARGE SCALE GENOMIC DNA]</scope>
</reference>
<accession>A0A1F6H329</accession>
<dbReference type="EMBL" id="MFNF01000001">
    <property type="protein sequence ID" value="OGH04797.1"/>
    <property type="molecule type" value="Genomic_DNA"/>
</dbReference>
<name>A0A1F6H329_9PROT</name>
<dbReference type="Gene3D" id="1.10.3680.10">
    <property type="entry name" value="TerB-like"/>
    <property type="match status" value="1"/>
</dbReference>
<dbReference type="InterPro" id="IPR029024">
    <property type="entry name" value="TerB-like"/>
</dbReference>
<proteinExistence type="predicted"/>
<evidence type="ECO:0000313" key="2">
    <source>
        <dbReference type="Proteomes" id="UP000177583"/>
    </source>
</evidence>
<organism evidence="1 2">
    <name type="scientific">Candidatus Lambdaproteobacteria bacterium RIFOXYD2_FULL_56_26</name>
    <dbReference type="NCBI Taxonomy" id="1817773"/>
    <lineage>
        <taxon>Bacteria</taxon>
        <taxon>Pseudomonadati</taxon>
        <taxon>Pseudomonadota</taxon>
        <taxon>Candidatus Lambdaproteobacteria</taxon>
    </lineage>
</organism>
<dbReference type="AlphaFoldDB" id="A0A1F6H329"/>